<evidence type="ECO:0000313" key="2">
    <source>
        <dbReference type="Proteomes" id="UP000319578"/>
    </source>
</evidence>
<organism evidence="1 2">
    <name type="scientific">Brevibacillus reuszeri</name>
    <dbReference type="NCBI Taxonomy" id="54915"/>
    <lineage>
        <taxon>Bacteria</taxon>
        <taxon>Bacillati</taxon>
        <taxon>Bacillota</taxon>
        <taxon>Bacilli</taxon>
        <taxon>Bacillales</taxon>
        <taxon>Paenibacillaceae</taxon>
        <taxon>Brevibacillus</taxon>
    </lineage>
</organism>
<evidence type="ECO:0000313" key="1">
    <source>
        <dbReference type="EMBL" id="GED66956.1"/>
    </source>
</evidence>
<dbReference type="Proteomes" id="UP000319578">
    <property type="component" value="Unassembled WGS sequence"/>
</dbReference>
<keyword evidence="2" id="KW-1185">Reference proteome</keyword>
<dbReference type="EMBL" id="BJON01000002">
    <property type="protein sequence ID" value="GED66956.1"/>
    <property type="molecule type" value="Genomic_DNA"/>
</dbReference>
<name>A0ABQ0TGD2_9BACL</name>
<comment type="caution">
    <text evidence="1">The sequence shown here is derived from an EMBL/GenBank/DDBJ whole genome shotgun (WGS) entry which is preliminary data.</text>
</comment>
<gene>
    <name evidence="1" type="ORF">BRE01_06580</name>
</gene>
<sequence>MAYTYNQGREMDKILGDKDTCERHPLKSTYMLSLCPLCLRGSQALSVGSTHQILLSV</sequence>
<proteinExistence type="predicted"/>
<accession>A0ABQ0TGD2</accession>
<protein>
    <submittedName>
        <fullName evidence="1">Uncharacterized protein</fullName>
    </submittedName>
</protein>
<reference evidence="1 2" key="1">
    <citation type="submission" date="2019-06" db="EMBL/GenBank/DDBJ databases">
        <title>Whole genome shotgun sequence of Brevibacillus reuszeri NBRC 15719.</title>
        <authorList>
            <person name="Hosoyama A."/>
            <person name="Uohara A."/>
            <person name="Ohji S."/>
            <person name="Ichikawa N."/>
        </authorList>
    </citation>
    <scope>NUCLEOTIDE SEQUENCE [LARGE SCALE GENOMIC DNA]</scope>
    <source>
        <strain evidence="1 2">NBRC 15719</strain>
    </source>
</reference>